<protein>
    <recommendedName>
        <fullName evidence="11">tRNA-specific 2-thiouridylase MnmA</fullName>
        <ecNumber evidence="11">2.8.1.13</ecNumber>
    </recommendedName>
</protein>
<evidence type="ECO:0000256" key="5">
    <source>
        <dbReference type="ARBA" id="ARBA00022741"/>
    </source>
</evidence>
<evidence type="ECO:0000256" key="3">
    <source>
        <dbReference type="ARBA" id="ARBA00022679"/>
    </source>
</evidence>
<dbReference type="Proteomes" id="UP000182379">
    <property type="component" value="Unassembled WGS sequence"/>
</dbReference>
<accession>A0A1H3ARF9</accession>
<feature type="binding site" evidence="11">
    <location>
        <begin position="6"/>
        <end position="13"/>
    </location>
    <ligand>
        <name>ATP</name>
        <dbReference type="ChEBI" id="CHEBI:30616"/>
    </ligand>
</feature>
<dbReference type="InterPro" id="IPR014729">
    <property type="entry name" value="Rossmann-like_a/b/a_fold"/>
</dbReference>
<organism evidence="14 15">
    <name type="scientific">Acidaminococcus fermentans</name>
    <dbReference type="NCBI Taxonomy" id="905"/>
    <lineage>
        <taxon>Bacteria</taxon>
        <taxon>Bacillati</taxon>
        <taxon>Bacillota</taxon>
        <taxon>Negativicutes</taxon>
        <taxon>Acidaminococcales</taxon>
        <taxon>Acidaminococcaceae</taxon>
        <taxon>Acidaminococcus</taxon>
    </lineage>
</organism>
<dbReference type="PANTHER" id="PTHR11933">
    <property type="entry name" value="TRNA 5-METHYLAMINOMETHYL-2-THIOURIDYLATE -METHYLTRANSFERASE"/>
    <property type="match status" value="1"/>
</dbReference>
<keyword evidence="3 11" id="KW-0808">Transferase</keyword>
<dbReference type="FunFam" id="3.40.50.620:FF:000115">
    <property type="entry name" value="tRNA-specific 2-thiouridylase MnmA"/>
    <property type="match status" value="1"/>
</dbReference>
<dbReference type="SUPFAM" id="SSF52402">
    <property type="entry name" value="Adenine nucleotide alpha hydrolases-like"/>
    <property type="match status" value="1"/>
</dbReference>
<dbReference type="InterPro" id="IPR046884">
    <property type="entry name" value="MnmA-like_central"/>
</dbReference>
<feature type="binding site" evidence="11">
    <location>
        <position position="32"/>
    </location>
    <ligand>
        <name>ATP</name>
        <dbReference type="ChEBI" id="CHEBI:30616"/>
    </ligand>
</feature>
<evidence type="ECO:0000313" key="14">
    <source>
        <dbReference type="EMBL" id="SDX32320.1"/>
    </source>
</evidence>
<dbReference type="InterPro" id="IPR004506">
    <property type="entry name" value="MnmA-like"/>
</dbReference>
<proteinExistence type="inferred from homology"/>
<dbReference type="GO" id="GO:0000049">
    <property type="term" value="F:tRNA binding"/>
    <property type="evidence" value="ECO:0007669"/>
    <property type="project" value="UniProtKB-KW"/>
</dbReference>
<evidence type="ECO:0000313" key="15">
    <source>
        <dbReference type="Proteomes" id="UP000182379"/>
    </source>
</evidence>
<feature type="active site" description="Nucleophile" evidence="11">
    <location>
        <position position="101"/>
    </location>
</feature>
<keyword evidence="4 11" id="KW-0819">tRNA processing</keyword>
<gene>
    <name evidence="11" type="primary">mnmA</name>
    <name evidence="14" type="ORF">SAMN05216495_12215</name>
</gene>
<feature type="domain" description="tRNA-specific 2-thiouridylase MnmA-like C-terminal" evidence="12">
    <location>
        <begin position="281"/>
        <end position="355"/>
    </location>
</feature>
<dbReference type="CDD" id="cd01998">
    <property type="entry name" value="MnmA_TRMU-like"/>
    <property type="match status" value="1"/>
</dbReference>
<evidence type="ECO:0000256" key="6">
    <source>
        <dbReference type="ARBA" id="ARBA00022840"/>
    </source>
</evidence>
<comment type="function">
    <text evidence="10 11">Catalyzes the 2-thiolation of uridine at the wobble position (U34) of tRNA, leading to the formation of s(2)U34.</text>
</comment>
<name>A0A1H3ARF9_ACIFE</name>
<evidence type="ECO:0000256" key="8">
    <source>
        <dbReference type="ARBA" id="ARBA00023157"/>
    </source>
</evidence>
<dbReference type="PANTHER" id="PTHR11933:SF5">
    <property type="entry name" value="MITOCHONDRIAL TRNA-SPECIFIC 2-THIOURIDYLASE 1"/>
    <property type="match status" value="1"/>
</dbReference>
<dbReference type="Gene3D" id="3.40.50.620">
    <property type="entry name" value="HUPs"/>
    <property type="match status" value="1"/>
</dbReference>
<dbReference type="AlphaFoldDB" id="A0A1H3ARF9"/>
<dbReference type="Pfam" id="PF20258">
    <property type="entry name" value="tRNA_Me_trans_C"/>
    <property type="match status" value="1"/>
</dbReference>
<dbReference type="Gene3D" id="2.30.30.280">
    <property type="entry name" value="Adenine nucleotide alpha hydrolases-like domains"/>
    <property type="match status" value="1"/>
</dbReference>
<dbReference type="HAMAP" id="MF_00144">
    <property type="entry name" value="tRNA_thiouridyl_MnmA"/>
    <property type="match status" value="1"/>
</dbReference>
<dbReference type="GO" id="GO:0005737">
    <property type="term" value="C:cytoplasm"/>
    <property type="evidence" value="ECO:0007669"/>
    <property type="project" value="UniProtKB-SubCell"/>
</dbReference>
<evidence type="ECO:0000259" key="13">
    <source>
        <dbReference type="Pfam" id="PF20259"/>
    </source>
</evidence>
<comment type="similarity">
    <text evidence="11">Belongs to the MnmA/TRMU family.</text>
</comment>
<reference evidence="14 15" key="1">
    <citation type="submission" date="2016-10" db="EMBL/GenBank/DDBJ databases">
        <authorList>
            <person name="Varghese N."/>
            <person name="Submissions S."/>
        </authorList>
    </citation>
    <scope>NUCLEOTIDE SEQUENCE [LARGE SCALE GENOMIC DNA]</scope>
    <source>
        <strain evidence="14 15">WCC6</strain>
    </source>
</reference>
<evidence type="ECO:0000256" key="11">
    <source>
        <dbReference type="HAMAP-Rule" id="MF_00144"/>
    </source>
</evidence>
<keyword evidence="2 11" id="KW-0820">tRNA-binding</keyword>
<evidence type="ECO:0000256" key="2">
    <source>
        <dbReference type="ARBA" id="ARBA00022555"/>
    </source>
</evidence>
<dbReference type="FunFam" id="2.40.30.10:FF:000023">
    <property type="entry name" value="tRNA-specific 2-thiouridylase MnmA"/>
    <property type="match status" value="1"/>
</dbReference>
<feature type="site" description="Interaction with tRNA" evidence="11">
    <location>
        <position position="339"/>
    </location>
</feature>
<dbReference type="NCBIfam" id="NF001138">
    <property type="entry name" value="PRK00143.1"/>
    <property type="match status" value="1"/>
</dbReference>
<sequence length="356" mass="39531">MKALIAMSGGVDSSVSAKLMQDAGYDCIGCNMKLYNNPDAGYCSTKTCCSLSDVEDARSVCARLGMPFYVFNYTEEFKHDVMEKFARSYTLGHTPNPCIDCNKFLKFGALYQRARELGCDCVVTGHYARIRKNEKTGKYELLKALDPKKDQSYVLYNLTQEQLAHTCFPLGGYHKTHTREIAEENGFINSHKPDSQDICFVPNGQYTDAVQRILDYRPQPGPFLDLEGNVIGQHRGIIYYTLGQHKHLGLNQPDFPLYVVKIDPKKNAIVVGPSEALFSREASVGEANWISGEVPAGPVRCQVKVRYRQDAQPATVTPTGKDTFTIQFDEPQRAITPGQAAVLYDGEVVLGGGTIE</sequence>
<dbReference type="Gene3D" id="2.40.30.10">
    <property type="entry name" value="Translation factors"/>
    <property type="match status" value="1"/>
</dbReference>
<dbReference type="EMBL" id="FNOP01000022">
    <property type="protein sequence ID" value="SDX32320.1"/>
    <property type="molecule type" value="Genomic_DNA"/>
</dbReference>
<dbReference type="Pfam" id="PF20259">
    <property type="entry name" value="tRNA_Me_trans_M"/>
    <property type="match status" value="1"/>
</dbReference>
<feature type="region of interest" description="Interaction with tRNA" evidence="11">
    <location>
        <begin position="306"/>
        <end position="307"/>
    </location>
</feature>
<evidence type="ECO:0000256" key="7">
    <source>
        <dbReference type="ARBA" id="ARBA00022884"/>
    </source>
</evidence>
<feature type="active site" description="Cysteine persulfide intermediate" evidence="11">
    <location>
        <position position="199"/>
    </location>
</feature>
<feature type="region of interest" description="Interaction with tRNA" evidence="11">
    <location>
        <begin position="149"/>
        <end position="151"/>
    </location>
</feature>
<dbReference type="GO" id="GO:0103016">
    <property type="term" value="F:tRNA-uridine 2-sulfurtransferase activity"/>
    <property type="evidence" value="ECO:0007669"/>
    <property type="project" value="UniProtKB-EC"/>
</dbReference>
<keyword evidence="5 11" id="KW-0547">Nucleotide-binding</keyword>
<dbReference type="InterPro" id="IPR023382">
    <property type="entry name" value="MnmA-like_central_sf"/>
</dbReference>
<comment type="catalytic activity">
    <reaction evidence="9 11">
        <text>S-sulfanyl-L-cysteinyl-[protein] + uridine(34) in tRNA + AH2 + ATP = 2-thiouridine(34) in tRNA + L-cysteinyl-[protein] + A + AMP + diphosphate + H(+)</text>
        <dbReference type="Rhea" id="RHEA:47032"/>
        <dbReference type="Rhea" id="RHEA-COMP:10131"/>
        <dbReference type="Rhea" id="RHEA-COMP:11726"/>
        <dbReference type="Rhea" id="RHEA-COMP:11727"/>
        <dbReference type="Rhea" id="RHEA-COMP:11728"/>
        <dbReference type="ChEBI" id="CHEBI:13193"/>
        <dbReference type="ChEBI" id="CHEBI:15378"/>
        <dbReference type="ChEBI" id="CHEBI:17499"/>
        <dbReference type="ChEBI" id="CHEBI:29950"/>
        <dbReference type="ChEBI" id="CHEBI:30616"/>
        <dbReference type="ChEBI" id="CHEBI:33019"/>
        <dbReference type="ChEBI" id="CHEBI:61963"/>
        <dbReference type="ChEBI" id="CHEBI:65315"/>
        <dbReference type="ChEBI" id="CHEBI:87170"/>
        <dbReference type="ChEBI" id="CHEBI:456215"/>
        <dbReference type="EC" id="2.8.1.13"/>
    </reaction>
</comment>
<dbReference type="EC" id="2.8.1.13" evidence="11"/>
<dbReference type="InterPro" id="IPR046885">
    <property type="entry name" value="MnmA-like_C"/>
</dbReference>
<dbReference type="FunFam" id="2.30.30.280:FF:000001">
    <property type="entry name" value="tRNA-specific 2-thiouridylase MnmA"/>
    <property type="match status" value="1"/>
</dbReference>
<dbReference type="NCBIfam" id="TIGR00420">
    <property type="entry name" value="trmU"/>
    <property type="match status" value="1"/>
</dbReference>
<feature type="site" description="Interaction with tRNA" evidence="11">
    <location>
        <position position="126"/>
    </location>
</feature>
<dbReference type="GO" id="GO:0005524">
    <property type="term" value="F:ATP binding"/>
    <property type="evidence" value="ECO:0007669"/>
    <property type="project" value="UniProtKB-KW"/>
</dbReference>
<evidence type="ECO:0000256" key="10">
    <source>
        <dbReference type="ARBA" id="ARBA00056575"/>
    </source>
</evidence>
<keyword evidence="6 11" id="KW-0067">ATP-binding</keyword>
<comment type="caution">
    <text evidence="11">Lacks conserved residue(s) required for the propagation of feature annotation.</text>
</comment>
<keyword evidence="8" id="KW-1015">Disulfide bond</keyword>
<evidence type="ECO:0000256" key="9">
    <source>
        <dbReference type="ARBA" id="ARBA00051542"/>
    </source>
</evidence>
<feature type="domain" description="tRNA-specific 2-thiouridylase MnmA-like central" evidence="13">
    <location>
        <begin position="218"/>
        <end position="272"/>
    </location>
</feature>
<dbReference type="RefSeq" id="WP_074708339.1">
    <property type="nucleotide sequence ID" value="NZ_FNOP01000022.1"/>
</dbReference>
<evidence type="ECO:0000259" key="12">
    <source>
        <dbReference type="Pfam" id="PF20258"/>
    </source>
</evidence>
<evidence type="ECO:0000256" key="4">
    <source>
        <dbReference type="ARBA" id="ARBA00022694"/>
    </source>
</evidence>
<keyword evidence="1 11" id="KW-0963">Cytoplasm</keyword>
<evidence type="ECO:0000256" key="1">
    <source>
        <dbReference type="ARBA" id="ARBA00022490"/>
    </source>
</evidence>
<comment type="caution">
    <text evidence="14">The sequence shown here is derived from an EMBL/GenBank/DDBJ whole genome shotgun (WGS) entry which is preliminary data.</text>
</comment>
<dbReference type="GO" id="GO:0002143">
    <property type="term" value="P:tRNA wobble position uridine thiolation"/>
    <property type="evidence" value="ECO:0007669"/>
    <property type="project" value="TreeGrafter"/>
</dbReference>
<keyword evidence="7 11" id="KW-0694">RNA-binding</keyword>
<feature type="binding site" evidence="11">
    <location>
        <position position="125"/>
    </location>
    <ligand>
        <name>ATP</name>
        <dbReference type="ChEBI" id="CHEBI:30616"/>
    </ligand>
</feature>
<comment type="subcellular location">
    <subcellularLocation>
        <location evidence="11">Cytoplasm</location>
    </subcellularLocation>
</comment>
<dbReference type="Pfam" id="PF03054">
    <property type="entry name" value="tRNA_Me_trans"/>
    <property type="match status" value="1"/>
</dbReference>